<gene>
    <name evidence="2" type="ORF">A3B04_01680</name>
</gene>
<protein>
    <recommendedName>
        <fullName evidence="4">SIMPL domain-containing protein</fullName>
    </recommendedName>
</protein>
<dbReference type="EMBL" id="MHNF01000021">
    <property type="protein sequence ID" value="OGZ41011.1"/>
    <property type="molecule type" value="Genomic_DNA"/>
</dbReference>
<dbReference type="InterPro" id="IPR007497">
    <property type="entry name" value="SIMPL/DUF541"/>
</dbReference>
<evidence type="ECO:0000313" key="3">
    <source>
        <dbReference type="Proteomes" id="UP000177126"/>
    </source>
</evidence>
<sequence length="259" mass="27753">MNEEKDINLRIIPPANYLPMAVAGVAAMLIIFLAAATYGKIIETRYAGQAAQFKNTISVSGEGKVVAKPDIGQVSLSVISDATTVAAAQKDNTDKMNKVIGAMKDFGIKEEDLKTTSYNVMPRYQYTLGRSDIIGYEISQTMDVKIRDLTKVGDILGKAATTGANQVGSLTFTFDDPEKLNAEARQKAIDNAKQKAKDLAENLGVALGKVVSFSESFAGQPIPMYDSDALGKGGGGVVPQIQTGQNEIDINVNISYEIY</sequence>
<keyword evidence="1" id="KW-1133">Transmembrane helix</keyword>
<feature type="transmembrane region" description="Helical" evidence="1">
    <location>
        <begin position="20"/>
        <end position="39"/>
    </location>
</feature>
<evidence type="ECO:0008006" key="4">
    <source>
        <dbReference type="Google" id="ProtNLM"/>
    </source>
</evidence>
<dbReference type="GO" id="GO:0006974">
    <property type="term" value="P:DNA damage response"/>
    <property type="evidence" value="ECO:0007669"/>
    <property type="project" value="TreeGrafter"/>
</dbReference>
<comment type="caution">
    <text evidence="2">The sequence shown here is derived from an EMBL/GenBank/DDBJ whole genome shotgun (WGS) entry which is preliminary data.</text>
</comment>
<dbReference type="AlphaFoldDB" id="A0A1G2FTY7"/>
<keyword evidence="1" id="KW-0472">Membrane</keyword>
<dbReference type="InterPro" id="IPR052022">
    <property type="entry name" value="26kDa_periplasmic_antigen"/>
</dbReference>
<dbReference type="Pfam" id="PF04402">
    <property type="entry name" value="SIMPL"/>
    <property type="match status" value="1"/>
</dbReference>
<keyword evidence="1" id="KW-0812">Transmembrane</keyword>
<evidence type="ECO:0000256" key="1">
    <source>
        <dbReference type="SAM" id="Phobius"/>
    </source>
</evidence>
<organism evidence="2 3">
    <name type="scientific">Candidatus Portnoybacteria bacterium RIFCSPLOWO2_02_FULL_39_11</name>
    <dbReference type="NCBI Taxonomy" id="1802001"/>
    <lineage>
        <taxon>Bacteria</taxon>
        <taxon>Candidatus Portnoyibacteriota</taxon>
    </lineage>
</organism>
<dbReference type="PANTHER" id="PTHR34387:SF1">
    <property type="entry name" value="PERIPLASMIC IMMUNOGENIC PROTEIN"/>
    <property type="match status" value="1"/>
</dbReference>
<dbReference type="Gene3D" id="3.30.70.2970">
    <property type="entry name" value="Protein of unknown function (DUF541), domain 2"/>
    <property type="match status" value="1"/>
</dbReference>
<accession>A0A1G2FTY7</accession>
<name>A0A1G2FTY7_9BACT</name>
<proteinExistence type="predicted"/>
<reference evidence="2 3" key="1">
    <citation type="journal article" date="2016" name="Nat. Commun.">
        <title>Thousands of microbial genomes shed light on interconnected biogeochemical processes in an aquifer system.</title>
        <authorList>
            <person name="Anantharaman K."/>
            <person name="Brown C.T."/>
            <person name="Hug L.A."/>
            <person name="Sharon I."/>
            <person name="Castelle C.J."/>
            <person name="Probst A.J."/>
            <person name="Thomas B.C."/>
            <person name="Singh A."/>
            <person name="Wilkins M.J."/>
            <person name="Karaoz U."/>
            <person name="Brodie E.L."/>
            <person name="Williams K.H."/>
            <person name="Hubbard S.S."/>
            <person name="Banfield J.F."/>
        </authorList>
    </citation>
    <scope>NUCLEOTIDE SEQUENCE [LARGE SCALE GENOMIC DNA]</scope>
</reference>
<dbReference type="Gene3D" id="3.30.110.170">
    <property type="entry name" value="Protein of unknown function (DUF541), domain 1"/>
    <property type="match status" value="1"/>
</dbReference>
<evidence type="ECO:0000313" key="2">
    <source>
        <dbReference type="EMBL" id="OGZ41011.1"/>
    </source>
</evidence>
<dbReference type="Proteomes" id="UP000177126">
    <property type="component" value="Unassembled WGS sequence"/>
</dbReference>
<dbReference type="PANTHER" id="PTHR34387">
    <property type="entry name" value="SLR1258 PROTEIN"/>
    <property type="match status" value="1"/>
</dbReference>